<evidence type="ECO:0000313" key="2">
    <source>
        <dbReference type="Proteomes" id="UP000828941"/>
    </source>
</evidence>
<keyword evidence="2" id="KW-1185">Reference proteome</keyword>
<organism evidence="1 2">
    <name type="scientific">Bauhinia variegata</name>
    <name type="common">Purple orchid tree</name>
    <name type="synonym">Phanera variegata</name>
    <dbReference type="NCBI Taxonomy" id="167791"/>
    <lineage>
        <taxon>Eukaryota</taxon>
        <taxon>Viridiplantae</taxon>
        <taxon>Streptophyta</taxon>
        <taxon>Embryophyta</taxon>
        <taxon>Tracheophyta</taxon>
        <taxon>Spermatophyta</taxon>
        <taxon>Magnoliopsida</taxon>
        <taxon>eudicotyledons</taxon>
        <taxon>Gunneridae</taxon>
        <taxon>Pentapetalae</taxon>
        <taxon>rosids</taxon>
        <taxon>fabids</taxon>
        <taxon>Fabales</taxon>
        <taxon>Fabaceae</taxon>
        <taxon>Cercidoideae</taxon>
        <taxon>Cercideae</taxon>
        <taxon>Bauhiniinae</taxon>
        <taxon>Bauhinia</taxon>
    </lineage>
</organism>
<comment type="caution">
    <text evidence="1">The sequence shown here is derived from an EMBL/GenBank/DDBJ whole genome shotgun (WGS) entry which is preliminary data.</text>
</comment>
<protein>
    <submittedName>
        <fullName evidence="1">Uncharacterized protein</fullName>
    </submittedName>
</protein>
<dbReference type="EMBL" id="CM039427">
    <property type="protein sequence ID" value="KAI4354262.1"/>
    <property type="molecule type" value="Genomic_DNA"/>
</dbReference>
<name>A0ACB9Q0B1_BAUVA</name>
<gene>
    <name evidence="1" type="ORF">L6164_003142</name>
</gene>
<sequence length="221" mass="24962">MRPLVAALNQIMEALADPNLRLIGVHGLGGVGKTTLVRQVAIKVKEKSPDTNVVFVDVKQNPKIEKVQQDIADMIGLELKQQSLLVRATSVRQSLEEDKKKNILVILDDLWEKLDLNEIGMTFGKENKNYKILMTSRQRDVLSKMNTQMNFWLKELTEKESWELFMVKVALNDSSKGEELLAIARKVVGKCGGLPIAIVTIAATLKGKEEIAEWRNVWQRL</sequence>
<proteinExistence type="predicted"/>
<accession>A0ACB9Q0B1</accession>
<dbReference type="Proteomes" id="UP000828941">
    <property type="component" value="Chromosome 2"/>
</dbReference>
<reference evidence="1 2" key="1">
    <citation type="journal article" date="2022" name="DNA Res.">
        <title>Chromosomal-level genome assembly of the orchid tree Bauhinia variegata (Leguminosae; Cercidoideae) supports the allotetraploid origin hypothesis of Bauhinia.</title>
        <authorList>
            <person name="Zhong Y."/>
            <person name="Chen Y."/>
            <person name="Zheng D."/>
            <person name="Pang J."/>
            <person name="Liu Y."/>
            <person name="Luo S."/>
            <person name="Meng S."/>
            <person name="Qian L."/>
            <person name="Wei D."/>
            <person name="Dai S."/>
            <person name="Zhou R."/>
        </authorList>
    </citation>
    <scope>NUCLEOTIDE SEQUENCE [LARGE SCALE GENOMIC DNA]</scope>
    <source>
        <strain evidence="1">BV-YZ2020</strain>
    </source>
</reference>
<evidence type="ECO:0000313" key="1">
    <source>
        <dbReference type="EMBL" id="KAI4354262.1"/>
    </source>
</evidence>